<accession>A0A142NPG9</accession>
<sequence>MNEESVYDGDDIDGADEEDFIITNLDSVHDLNDAFRPNEIYLARGPFKVHSPRTQKWTWGYRLEQVGRHLVFQDGSELGRTVMSDGMSMWASDDGSIIWLFGFEDDGLTVLTLSTATIDDYRTTAPKGIAIESFTDGARVVMAELEKKRLSRFGLEHKLVFTGRLGLVFRDDPECTVEGLYYFDHAGGMHRRANGRWIRGRLSDGFLERSEWDNLFVTPILSAGIEMYDSFSRLVPAIPLARFDPWVYPKFDSDGPEFWNDMFDQEEVVN</sequence>
<dbReference type="Proteomes" id="UP000075950">
    <property type="component" value="Chromosome"/>
</dbReference>
<organism evidence="1 2">
    <name type="scientific">Brevibacterium linens</name>
    <dbReference type="NCBI Taxonomy" id="1703"/>
    <lineage>
        <taxon>Bacteria</taxon>
        <taxon>Bacillati</taxon>
        <taxon>Actinomycetota</taxon>
        <taxon>Actinomycetes</taxon>
        <taxon>Micrococcales</taxon>
        <taxon>Brevibacteriaceae</taxon>
        <taxon>Brevibacterium</taxon>
    </lineage>
</organism>
<evidence type="ECO:0000313" key="1">
    <source>
        <dbReference type="EMBL" id="AMT94270.1"/>
    </source>
</evidence>
<name>A0A142NPG9_BRELN</name>
<evidence type="ECO:0000313" key="2">
    <source>
        <dbReference type="Proteomes" id="UP000075950"/>
    </source>
</evidence>
<protein>
    <submittedName>
        <fullName evidence="1">Uncharacterized protein</fullName>
    </submittedName>
</protein>
<proteinExistence type="predicted"/>
<dbReference type="EMBL" id="CP014869">
    <property type="protein sequence ID" value="AMT94270.1"/>
    <property type="molecule type" value="Genomic_DNA"/>
</dbReference>
<gene>
    <name evidence="1" type="ORF">A2T55_11185</name>
</gene>
<dbReference type="RefSeq" id="WP_062861886.1">
    <property type="nucleotide sequence ID" value="NZ_CP014869.1"/>
</dbReference>
<reference evidence="2" key="1">
    <citation type="submission" date="2016-03" db="EMBL/GenBank/DDBJ databases">
        <authorList>
            <person name="Ploux O."/>
        </authorList>
    </citation>
    <scope>NUCLEOTIDE SEQUENCE [LARGE SCALE GENOMIC DNA]</scope>
    <source>
        <strain evidence="2">BS258</strain>
    </source>
</reference>
<dbReference type="AlphaFoldDB" id="A0A142NPG9"/>
<dbReference type="KEGG" id="bly:A2T55_11185"/>